<protein>
    <submittedName>
        <fullName evidence="1">14779_t:CDS:1</fullName>
    </submittedName>
</protein>
<name>A0A9W4T0A6_9GLOM</name>
<dbReference type="EMBL" id="CAMKVN010004598">
    <property type="protein sequence ID" value="CAI2187371.1"/>
    <property type="molecule type" value="Genomic_DNA"/>
</dbReference>
<dbReference type="OrthoDB" id="2440019at2759"/>
<keyword evidence="2" id="KW-1185">Reference proteome</keyword>
<sequence>MQENKAKAKVRKLQADQYVTIATATTGQIQQYTKSITTKISKKFLDEKERTVKRTKTFKESDNNDNIKNDHLLLSDEKSLLGRNDTKDGTQTPPHKITRNTFFAQSSTSEIHESILRASSENLTGLDEIKYFKEFIPLFEEYKDCEKNNVYSCTNDDVIDIRSDGGFAKFLTEEYTSYFFYDQKGV</sequence>
<accession>A0A9W4T0A6</accession>
<dbReference type="Proteomes" id="UP001153678">
    <property type="component" value="Unassembled WGS sequence"/>
</dbReference>
<evidence type="ECO:0000313" key="1">
    <source>
        <dbReference type="EMBL" id="CAI2187371.1"/>
    </source>
</evidence>
<organism evidence="1 2">
    <name type="scientific">Funneliformis geosporum</name>
    <dbReference type="NCBI Taxonomy" id="1117311"/>
    <lineage>
        <taxon>Eukaryota</taxon>
        <taxon>Fungi</taxon>
        <taxon>Fungi incertae sedis</taxon>
        <taxon>Mucoromycota</taxon>
        <taxon>Glomeromycotina</taxon>
        <taxon>Glomeromycetes</taxon>
        <taxon>Glomerales</taxon>
        <taxon>Glomeraceae</taxon>
        <taxon>Funneliformis</taxon>
    </lineage>
</organism>
<feature type="non-terminal residue" evidence="1">
    <location>
        <position position="186"/>
    </location>
</feature>
<gene>
    <name evidence="1" type="ORF">FWILDA_LOCUS13047</name>
</gene>
<evidence type="ECO:0000313" key="2">
    <source>
        <dbReference type="Proteomes" id="UP001153678"/>
    </source>
</evidence>
<proteinExistence type="predicted"/>
<reference evidence="1" key="1">
    <citation type="submission" date="2022-08" db="EMBL/GenBank/DDBJ databases">
        <authorList>
            <person name="Kallberg Y."/>
            <person name="Tangrot J."/>
            <person name="Rosling A."/>
        </authorList>
    </citation>
    <scope>NUCLEOTIDE SEQUENCE</scope>
    <source>
        <strain evidence="1">Wild A</strain>
    </source>
</reference>
<comment type="caution">
    <text evidence="1">The sequence shown here is derived from an EMBL/GenBank/DDBJ whole genome shotgun (WGS) entry which is preliminary data.</text>
</comment>
<dbReference type="AlphaFoldDB" id="A0A9W4T0A6"/>